<proteinExistence type="predicted"/>
<dbReference type="CDD" id="cd00105">
    <property type="entry name" value="KH-I"/>
    <property type="match status" value="1"/>
</dbReference>
<comment type="caution">
    <text evidence="3">The sequence shown here is derived from an EMBL/GenBank/DDBJ whole genome shotgun (WGS) entry which is preliminary data.</text>
</comment>
<gene>
    <name evidence="3" type="ORF">CMUS01_00300</name>
</gene>
<evidence type="ECO:0000256" key="2">
    <source>
        <dbReference type="SAM" id="MobiDB-lite"/>
    </source>
</evidence>
<dbReference type="EMBL" id="WIGM01000004">
    <property type="protein sequence ID" value="KAF6845200.1"/>
    <property type="molecule type" value="Genomic_DNA"/>
</dbReference>
<dbReference type="Gene3D" id="1.25.40.10">
    <property type="entry name" value="Tetratricopeptide repeat domain"/>
    <property type="match status" value="1"/>
</dbReference>
<dbReference type="InterPro" id="IPR011990">
    <property type="entry name" value="TPR-like_helical_dom_sf"/>
</dbReference>
<dbReference type="NCBIfam" id="TIGR00756">
    <property type="entry name" value="PPR"/>
    <property type="match status" value="1"/>
</dbReference>
<accession>A0A8H6NYV2</accession>
<dbReference type="PROSITE" id="PS51375">
    <property type="entry name" value="PPR"/>
    <property type="match status" value="1"/>
</dbReference>
<dbReference type="OrthoDB" id="185373at2759"/>
<feature type="compositionally biased region" description="Low complexity" evidence="2">
    <location>
        <begin position="553"/>
        <end position="574"/>
    </location>
</feature>
<feature type="region of interest" description="Disordered" evidence="2">
    <location>
        <begin position="547"/>
        <end position="574"/>
    </location>
</feature>
<evidence type="ECO:0000313" key="4">
    <source>
        <dbReference type="Proteomes" id="UP000639643"/>
    </source>
</evidence>
<sequence length="717" mass="80935">MSKADKIATLEKAQDLILVPAVTEYDNDRETATSLQRCHQGLTRQMRLDVIRQIKRGHLANWRNVLDILRLRTRTIRGEWQTNARKIDVSTEVAGALLHGTDNTIWDLHERTGCHISLHASGTSPDNSASESYVLLSGHETALEDAVAEIKRLTARIKGELGIGGMAGGRMSNSDTLGIPSGTKEKIWHASAEFEPPHIKIKGYALKKGYDEIPKPEAWTPQTLETYVATITKAKMPPRHAYLIYGSALKATQAALRLLHQAFEEAAASRALSLRALKLALCFIEGRCLSFRNHGRLLINKMSKDLPMDASVFNILLKGTAKVKDLNDFEALLKTMIRTGCEPNAETCIHFVEMIEDLAVKRHIVRLMHERNMFAEPEVIQLVAKELAVWDVRNEKRNWTGLPAFLRSQNAKYGKSWASQASMNRIMLELARMGDFASCLELWDVMTKSPSTKPTNLTVTIVVAHARIHGDLNVCLAVIKAALQRRLRLDENVYHELFKMAYRLRKPSMLGVVWRYACLAGKTSWNMRQHVSDLTWFYGESQRKTEQDESAVEAESTAEAKATPPSLPTLLDPDMAAGLRGVKRNRRGAAIAWRMNERYKGWQPVLPLHEALEAALEQDRIIYEWVAEAKQFYKDQDQEQNQAKSQEEQQPVQATLTRTVPGYRIALMRPHWCRNHEERMMEMSITHLATPEQIRQGAGADQAGRHVLDISPSPSQT</sequence>
<keyword evidence="4" id="KW-1185">Reference proteome</keyword>
<evidence type="ECO:0008006" key="5">
    <source>
        <dbReference type="Google" id="ProtNLM"/>
    </source>
</evidence>
<name>A0A8H6NYV2_9PEZI</name>
<feature type="region of interest" description="Disordered" evidence="2">
    <location>
        <begin position="696"/>
        <end position="717"/>
    </location>
</feature>
<protein>
    <recommendedName>
        <fullName evidence="5">Pentatricopeptide repeat domain-containing protein</fullName>
    </recommendedName>
</protein>
<dbReference type="Proteomes" id="UP000639643">
    <property type="component" value="Unassembled WGS sequence"/>
</dbReference>
<dbReference type="InterPro" id="IPR002885">
    <property type="entry name" value="PPR_rpt"/>
</dbReference>
<reference evidence="3" key="1">
    <citation type="journal article" date="2020" name="Phytopathology">
        <title>Genome Sequence Resources of Colletotrichum truncatum, C. plurivorum, C. musicola, and C. sojae: Four Species Pathogenic to Soybean (Glycine max).</title>
        <authorList>
            <person name="Rogerio F."/>
            <person name="Boufleur T.R."/>
            <person name="Ciampi-Guillardi M."/>
            <person name="Sukno S.A."/>
            <person name="Thon M.R."/>
            <person name="Massola Junior N.S."/>
            <person name="Baroncelli R."/>
        </authorList>
    </citation>
    <scope>NUCLEOTIDE SEQUENCE</scope>
    <source>
        <strain evidence="3">LFN0074</strain>
    </source>
</reference>
<feature type="repeat" description="PPR" evidence="1">
    <location>
        <begin position="309"/>
        <end position="343"/>
    </location>
</feature>
<evidence type="ECO:0000256" key="1">
    <source>
        <dbReference type="PROSITE-ProRule" id="PRU00708"/>
    </source>
</evidence>
<organism evidence="3 4">
    <name type="scientific">Colletotrichum musicola</name>
    <dbReference type="NCBI Taxonomy" id="2175873"/>
    <lineage>
        <taxon>Eukaryota</taxon>
        <taxon>Fungi</taxon>
        <taxon>Dikarya</taxon>
        <taxon>Ascomycota</taxon>
        <taxon>Pezizomycotina</taxon>
        <taxon>Sordariomycetes</taxon>
        <taxon>Hypocreomycetidae</taxon>
        <taxon>Glomerellales</taxon>
        <taxon>Glomerellaceae</taxon>
        <taxon>Colletotrichum</taxon>
        <taxon>Colletotrichum orchidearum species complex</taxon>
    </lineage>
</organism>
<evidence type="ECO:0000313" key="3">
    <source>
        <dbReference type="EMBL" id="KAF6845200.1"/>
    </source>
</evidence>
<dbReference type="AlphaFoldDB" id="A0A8H6NYV2"/>